<gene>
    <name evidence="2" type="ORF">V5O48_018138</name>
</gene>
<dbReference type="EMBL" id="JBAHYK010003110">
    <property type="protein sequence ID" value="KAL0563917.1"/>
    <property type="molecule type" value="Genomic_DNA"/>
</dbReference>
<accession>A0ABR3EM09</accession>
<feature type="compositionally biased region" description="Basic and acidic residues" evidence="1">
    <location>
        <begin position="406"/>
        <end position="417"/>
    </location>
</feature>
<sequence length="432" mass="46743">MDLDNWDATPNHTNTGKGQHAWTNQITGTGLCIVGAIIGAREADLMALKEIQQAIGTGLLQNTQNELVHRESCNATRRHNRVEKTKAADVVKNKQAELQLEITENQAKSEVLKAQMKELKSGSTSSGAVLKTRKAPAEESSSSSGRERVGRRGSQRPQQSQMPRGRRQNKDSELPDLGHIFQSQNTSKHDKNAEASHDENANTPRNEPEPAAHVQDPFDEAPEMAVDPVAPVTIDNFFDGVDWSIVQSMQGGPSEHSVFDPSLLNLPSFDASSFDFGFSSNSAHVSLFASNLMSTTDFGSWDIGFDSGFPSEKPPSSPPHGQFLPLPPPSLSSPVQLPSSPLLLQSGSTELASGTHFAMEVAPAKRGKRDQADLSCILQPDAKRQRKLSSCALGIGELALMASAAERAEEVAKEKPKSKSRRGRKPNSKSVK</sequence>
<keyword evidence="3" id="KW-1185">Reference proteome</keyword>
<dbReference type="Proteomes" id="UP001465976">
    <property type="component" value="Unassembled WGS sequence"/>
</dbReference>
<evidence type="ECO:0000313" key="3">
    <source>
        <dbReference type="Proteomes" id="UP001465976"/>
    </source>
</evidence>
<feature type="compositionally biased region" description="Basic residues" evidence="1">
    <location>
        <begin position="418"/>
        <end position="432"/>
    </location>
</feature>
<feature type="region of interest" description="Disordered" evidence="1">
    <location>
        <begin position="118"/>
        <end position="215"/>
    </location>
</feature>
<protein>
    <submittedName>
        <fullName evidence="2">Uncharacterized protein</fullName>
    </submittedName>
</protein>
<feature type="compositionally biased region" description="Basic and acidic residues" evidence="1">
    <location>
        <begin position="187"/>
        <end position="210"/>
    </location>
</feature>
<proteinExistence type="predicted"/>
<feature type="region of interest" description="Disordered" evidence="1">
    <location>
        <begin position="405"/>
        <end position="432"/>
    </location>
</feature>
<feature type="region of interest" description="Disordered" evidence="1">
    <location>
        <begin position="309"/>
        <end position="339"/>
    </location>
</feature>
<name>A0ABR3EM09_9AGAR</name>
<organism evidence="2 3">
    <name type="scientific">Marasmius crinis-equi</name>
    <dbReference type="NCBI Taxonomy" id="585013"/>
    <lineage>
        <taxon>Eukaryota</taxon>
        <taxon>Fungi</taxon>
        <taxon>Dikarya</taxon>
        <taxon>Basidiomycota</taxon>
        <taxon>Agaricomycotina</taxon>
        <taxon>Agaricomycetes</taxon>
        <taxon>Agaricomycetidae</taxon>
        <taxon>Agaricales</taxon>
        <taxon>Marasmiineae</taxon>
        <taxon>Marasmiaceae</taxon>
        <taxon>Marasmius</taxon>
    </lineage>
</organism>
<comment type="caution">
    <text evidence="2">The sequence shown here is derived from an EMBL/GenBank/DDBJ whole genome shotgun (WGS) entry which is preliminary data.</text>
</comment>
<reference evidence="2 3" key="1">
    <citation type="submission" date="2024-02" db="EMBL/GenBank/DDBJ databases">
        <title>A draft genome for the cacao thread blight pathogen Marasmius crinis-equi.</title>
        <authorList>
            <person name="Cohen S.P."/>
            <person name="Baruah I.K."/>
            <person name="Amoako-Attah I."/>
            <person name="Bukari Y."/>
            <person name="Meinhardt L.W."/>
            <person name="Bailey B.A."/>
        </authorList>
    </citation>
    <scope>NUCLEOTIDE SEQUENCE [LARGE SCALE GENOMIC DNA]</scope>
    <source>
        <strain evidence="2 3">GH-76</strain>
    </source>
</reference>
<evidence type="ECO:0000313" key="2">
    <source>
        <dbReference type="EMBL" id="KAL0563917.1"/>
    </source>
</evidence>
<evidence type="ECO:0000256" key="1">
    <source>
        <dbReference type="SAM" id="MobiDB-lite"/>
    </source>
</evidence>